<dbReference type="InterPro" id="IPR003399">
    <property type="entry name" value="Mce/MlaD"/>
</dbReference>
<dbReference type="PANTHER" id="PTHR33371:SF16">
    <property type="entry name" value="MCE-FAMILY PROTEIN MCE3F"/>
    <property type="match status" value="1"/>
</dbReference>
<reference evidence="2 3" key="1">
    <citation type="submission" date="2023-07" db="EMBL/GenBank/DDBJ databases">
        <authorList>
            <person name="Girao M."/>
            <person name="Carvalho M.F."/>
        </authorList>
    </citation>
    <scope>NUCLEOTIDE SEQUENCE [LARGE SCALE GENOMIC DNA]</scope>
    <source>
        <strain evidence="2 3">YIM65754</strain>
    </source>
</reference>
<protein>
    <submittedName>
        <fullName evidence="2">MlaD family protein</fullName>
    </submittedName>
</protein>
<dbReference type="Proteomes" id="UP001336020">
    <property type="component" value="Unassembled WGS sequence"/>
</dbReference>
<dbReference type="EMBL" id="JAUTXY010000005">
    <property type="protein sequence ID" value="MEE2058560.1"/>
    <property type="molecule type" value="Genomic_DNA"/>
</dbReference>
<dbReference type="PANTHER" id="PTHR33371">
    <property type="entry name" value="INTERMEMBRANE PHOSPHOLIPID TRANSPORT SYSTEM BINDING PROTEIN MLAD-RELATED"/>
    <property type="match status" value="1"/>
</dbReference>
<proteinExistence type="predicted"/>
<accession>A0ABU7LAI0</accession>
<name>A0ABU7LAI0_9NOCA</name>
<feature type="domain" description="Mce/MlaD" evidence="1">
    <location>
        <begin position="39"/>
        <end position="110"/>
    </location>
</feature>
<dbReference type="InterPro" id="IPR052336">
    <property type="entry name" value="MlaD_Phospholipid_Transporter"/>
</dbReference>
<evidence type="ECO:0000313" key="2">
    <source>
        <dbReference type="EMBL" id="MEE2058560.1"/>
    </source>
</evidence>
<evidence type="ECO:0000313" key="3">
    <source>
        <dbReference type="Proteomes" id="UP001336020"/>
    </source>
</evidence>
<dbReference type="Pfam" id="PF02470">
    <property type="entry name" value="MlaD"/>
    <property type="match status" value="1"/>
</dbReference>
<keyword evidence="3" id="KW-1185">Reference proteome</keyword>
<evidence type="ECO:0000259" key="1">
    <source>
        <dbReference type="Pfam" id="PF02470"/>
    </source>
</evidence>
<organism evidence="2 3">
    <name type="scientific">Rhodococcus artemisiae</name>
    <dbReference type="NCBI Taxonomy" id="714159"/>
    <lineage>
        <taxon>Bacteria</taxon>
        <taxon>Bacillati</taxon>
        <taxon>Actinomycetota</taxon>
        <taxon>Actinomycetes</taxon>
        <taxon>Mycobacteriales</taxon>
        <taxon>Nocardiaceae</taxon>
        <taxon>Rhodococcus</taxon>
    </lineage>
</organism>
<dbReference type="RefSeq" id="WP_330133798.1">
    <property type="nucleotide sequence ID" value="NZ_JAUTXY010000005.1"/>
</dbReference>
<sequence length="323" mass="34300">MTKQSALSLGTIALVLAFGVTYLVFGVLQVNPFKEHLSATVLLNDSGGLRVNSPVLLVGYEIGRVTEVRVDSLGAEIDIRYDESHPIPQHSTLAVETLSALGEPYLQFAPNSSGGPFLADHERIDARTEDGPVTVSAAVSRAVALIDQFDPDVIGRLVGTLDTALDGTEDVMPTLRRSMRLLAETLLLHNPQFESLLADIQALGDDLGWLGPTLEAGGPAWASVGDEVIAPLAREMSLLAEQRDPDSYVTGDGLLPTLRTLNDLLVEIGPEVAALVPVLQPAVTEATNGLTALDIGTLLDQALSVVDDDGTVNLRINVRTSEN</sequence>
<comment type="caution">
    <text evidence="2">The sequence shown here is derived from an EMBL/GenBank/DDBJ whole genome shotgun (WGS) entry which is preliminary data.</text>
</comment>
<gene>
    <name evidence="2" type="ORF">Q7514_13625</name>
</gene>